<reference evidence="4" key="2">
    <citation type="submission" date="2021-04" db="EMBL/GenBank/DDBJ databases">
        <authorList>
            <person name="Gilroy R."/>
        </authorList>
    </citation>
    <scope>NUCLEOTIDE SEQUENCE</scope>
    <source>
        <strain evidence="4">ChiHjej13B12-24818</strain>
    </source>
</reference>
<keyword evidence="1" id="KW-0808">Transferase</keyword>
<reference evidence="4" key="1">
    <citation type="journal article" date="2021" name="PeerJ">
        <title>Extensive microbial diversity within the chicken gut microbiome revealed by metagenomics and culture.</title>
        <authorList>
            <person name="Gilroy R."/>
            <person name="Ravi A."/>
            <person name="Getino M."/>
            <person name="Pursley I."/>
            <person name="Horton D.L."/>
            <person name="Alikhan N.F."/>
            <person name="Baker D."/>
            <person name="Gharbi K."/>
            <person name="Hall N."/>
            <person name="Watson M."/>
            <person name="Adriaenssens E.M."/>
            <person name="Foster-Nyarko E."/>
            <person name="Jarju S."/>
            <person name="Secka A."/>
            <person name="Antonio M."/>
            <person name="Oren A."/>
            <person name="Chaudhuri R.R."/>
            <person name="La Ragione R."/>
            <person name="Hildebrand F."/>
            <person name="Pallen M.J."/>
        </authorList>
    </citation>
    <scope>NUCLEOTIDE SEQUENCE</scope>
    <source>
        <strain evidence="4">ChiHjej13B12-24818</strain>
    </source>
</reference>
<dbReference type="Proteomes" id="UP000823823">
    <property type="component" value="Unassembled WGS sequence"/>
</dbReference>
<dbReference type="EMBL" id="DWZH01000121">
    <property type="protein sequence ID" value="HJB11811.1"/>
    <property type="molecule type" value="Genomic_DNA"/>
</dbReference>
<dbReference type="CDD" id="cd04301">
    <property type="entry name" value="NAT_SF"/>
    <property type="match status" value="1"/>
</dbReference>
<name>A0A9D2RQM1_9MICO</name>
<evidence type="ECO:0000313" key="5">
    <source>
        <dbReference type="Proteomes" id="UP000823823"/>
    </source>
</evidence>
<dbReference type="PANTHER" id="PTHR43626">
    <property type="entry name" value="ACYL-COA N-ACYLTRANSFERASE"/>
    <property type="match status" value="1"/>
</dbReference>
<dbReference type="InterPro" id="IPR016181">
    <property type="entry name" value="Acyl_CoA_acyltransferase"/>
</dbReference>
<organism evidence="4 5">
    <name type="scientific">Candidatus Brachybacterium merdavium</name>
    <dbReference type="NCBI Taxonomy" id="2838513"/>
    <lineage>
        <taxon>Bacteria</taxon>
        <taxon>Bacillati</taxon>
        <taxon>Actinomycetota</taxon>
        <taxon>Actinomycetes</taxon>
        <taxon>Micrococcales</taxon>
        <taxon>Dermabacteraceae</taxon>
        <taxon>Brachybacterium</taxon>
    </lineage>
</organism>
<accession>A0A9D2RQM1</accession>
<evidence type="ECO:0000256" key="2">
    <source>
        <dbReference type="ARBA" id="ARBA00023315"/>
    </source>
</evidence>
<protein>
    <submittedName>
        <fullName evidence="4">GNAT family N-acetyltransferase</fullName>
    </submittedName>
</protein>
<evidence type="ECO:0000256" key="1">
    <source>
        <dbReference type="ARBA" id="ARBA00022679"/>
    </source>
</evidence>
<dbReference type="SUPFAM" id="SSF55729">
    <property type="entry name" value="Acyl-CoA N-acyltransferases (Nat)"/>
    <property type="match status" value="1"/>
</dbReference>
<dbReference type="InterPro" id="IPR000182">
    <property type="entry name" value="GNAT_dom"/>
</dbReference>
<evidence type="ECO:0000313" key="4">
    <source>
        <dbReference type="EMBL" id="HJB11811.1"/>
    </source>
</evidence>
<keyword evidence="2" id="KW-0012">Acyltransferase</keyword>
<dbReference type="PROSITE" id="PS51186">
    <property type="entry name" value="GNAT"/>
    <property type="match status" value="1"/>
</dbReference>
<evidence type="ECO:0000259" key="3">
    <source>
        <dbReference type="PROSITE" id="PS51186"/>
    </source>
</evidence>
<gene>
    <name evidence="4" type="ORF">H9786_15030</name>
</gene>
<dbReference type="Pfam" id="PF13673">
    <property type="entry name" value="Acetyltransf_10"/>
    <property type="match status" value="1"/>
</dbReference>
<dbReference type="PANTHER" id="PTHR43626:SF4">
    <property type="entry name" value="GCN5-RELATED N-ACETYLTRANSFERASE 2, CHLOROPLASTIC"/>
    <property type="match status" value="1"/>
</dbReference>
<dbReference type="GO" id="GO:0005737">
    <property type="term" value="C:cytoplasm"/>
    <property type="evidence" value="ECO:0007669"/>
    <property type="project" value="TreeGrafter"/>
</dbReference>
<dbReference type="Gene3D" id="3.40.630.30">
    <property type="match status" value="1"/>
</dbReference>
<dbReference type="InterPro" id="IPR045039">
    <property type="entry name" value="NSI-like"/>
</dbReference>
<dbReference type="GO" id="GO:0008080">
    <property type="term" value="F:N-acetyltransferase activity"/>
    <property type="evidence" value="ECO:0007669"/>
    <property type="project" value="InterPro"/>
</dbReference>
<comment type="caution">
    <text evidence="4">The sequence shown here is derived from an EMBL/GenBank/DDBJ whole genome shotgun (WGS) entry which is preliminary data.</text>
</comment>
<feature type="domain" description="N-acetyltransferase" evidence="3">
    <location>
        <begin position="8"/>
        <end position="147"/>
    </location>
</feature>
<sequence>MRSPAPPSVVITAEHPTLAEVLGLYESVGWSAYTEEPGELERALAGSTRVVIARRGSQLVGLARVLSDGATIAYLQDVLVRPDAHRSGIGRRLVEAAFAPFARVRQHVLLTDAEPGQRSFYGSLGFVEAHDHRAQLRSFVRFQLRPE</sequence>
<dbReference type="AlphaFoldDB" id="A0A9D2RQM1"/>
<proteinExistence type="predicted"/>